<reference evidence="3" key="1">
    <citation type="submission" date="2016-04" db="EMBL/GenBank/DDBJ databases">
        <authorList>
            <person name="Evans L.H."/>
            <person name="Alamgir A."/>
            <person name="Owens N."/>
            <person name="Weber N.D."/>
            <person name="Virtaneva K."/>
            <person name="Barbian K."/>
            <person name="Babar A."/>
            <person name="Rosenke K."/>
        </authorList>
    </citation>
    <scope>NUCLEOTIDE SEQUENCE [LARGE SCALE GENOMIC DNA]</scope>
    <source>
        <strain evidence="3">CBS 101.48</strain>
    </source>
</reference>
<protein>
    <submittedName>
        <fullName evidence="3">Uncharacterized protein</fullName>
    </submittedName>
</protein>
<name>A0A163JCC4_ABSGL</name>
<gene>
    <name evidence="3" type="primary">ABSGL_03913.1 scaffold 4693</name>
</gene>
<keyword evidence="1" id="KW-0175">Coiled coil</keyword>
<feature type="coiled-coil region" evidence="1">
    <location>
        <begin position="21"/>
        <end position="55"/>
    </location>
</feature>
<dbReference type="InParanoid" id="A0A163JCC4"/>
<evidence type="ECO:0000256" key="1">
    <source>
        <dbReference type="SAM" id="Coils"/>
    </source>
</evidence>
<sequence>MSPSLTNEPSVVTEGEDDLQVQKWLKELDNAEQLMNELEAKTEKLDAKMDAILNSLSDMNKSTSDQVLPSIEANTTSEAQGDKQ</sequence>
<dbReference type="OrthoDB" id="2236024at2759"/>
<evidence type="ECO:0000256" key="2">
    <source>
        <dbReference type="SAM" id="MobiDB-lite"/>
    </source>
</evidence>
<evidence type="ECO:0000313" key="3">
    <source>
        <dbReference type="EMBL" id="SAL98384.1"/>
    </source>
</evidence>
<accession>A0A163JCC4</accession>
<feature type="region of interest" description="Disordered" evidence="2">
    <location>
        <begin position="61"/>
        <end position="84"/>
    </location>
</feature>
<dbReference type="AlphaFoldDB" id="A0A163JCC4"/>
<dbReference type="Proteomes" id="UP000078561">
    <property type="component" value="Unassembled WGS sequence"/>
</dbReference>
<dbReference type="EMBL" id="LT552071">
    <property type="protein sequence ID" value="SAL98384.1"/>
    <property type="molecule type" value="Genomic_DNA"/>
</dbReference>
<proteinExistence type="predicted"/>
<evidence type="ECO:0000313" key="4">
    <source>
        <dbReference type="Proteomes" id="UP000078561"/>
    </source>
</evidence>
<organism evidence="3">
    <name type="scientific">Absidia glauca</name>
    <name type="common">Pin mould</name>
    <dbReference type="NCBI Taxonomy" id="4829"/>
    <lineage>
        <taxon>Eukaryota</taxon>
        <taxon>Fungi</taxon>
        <taxon>Fungi incertae sedis</taxon>
        <taxon>Mucoromycota</taxon>
        <taxon>Mucoromycotina</taxon>
        <taxon>Mucoromycetes</taxon>
        <taxon>Mucorales</taxon>
        <taxon>Cunninghamellaceae</taxon>
        <taxon>Absidia</taxon>
    </lineage>
</organism>
<keyword evidence="4" id="KW-1185">Reference proteome</keyword>